<keyword evidence="7 9" id="KW-0472">Membrane</keyword>
<dbReference type="RefSeq" id="WP_240831944.1">
    <property type="nucleotide sequence ID" value="NZ_JAKWBL010000004.1"/>
</dbReference>
<gene>
    <name evidence="10" type="ORF">MKP09_19395</name>
</gene>
<keyword evidence="5 9" id="KW-1133">Transmembrane helix</keyword>
<evidence type="ECO:0000256" key="4">
    <source>
        <dbReference type="ARBA" id="ARBA00022692"/>
    </source>
</evidence>
<dbReference type="PANTHER" id="PTHR33281:SF19">
    <property type="entry name" value="VOLTAGE-DEPENDENT ANION CHANNEL-FORMING PROTEIN YNEE"/>
    <property type="match status" value="1"/>
</dbReference>
<dbReference type="PANTHER" id="PTHR33281">
    <property type="entry name" value="UPF0187 PROTEIN YNEE"/>
    <property type="match status" value="1"/>
</dbReference>
<keyword evidence="4 9" id="KW-0812">Transmembrane</keyword>
<evidence type="ECO:0000256" key="9">
    <source>
        <dbReference type="SAM" id="Phobius"/>
    </source>
</evidence>
<dbReference type="Proteomes" id="UP001202248">
    <property type="component" value="Unassembled WGS sequence"/>
</dbReference>
<dbReference type="EMBL" id="JAKWBL010000004">
    <property type="protein sequence ID" value="MCH5599922.1"/>
    <property type="molecule type" value="Genomic_DNA"/>
</dbReference>
<dbReference type="InterPro" id="IPR044669">
    <property type="entry name" value="YneE/VCCN1/2-like"/>
</dbReference>
<sequence length="128" mass="15344">MRYYNTKDWLTILFKITKADVLRKLWWILIVIAIYATVIAYLELSYWKLSDKSVIKNLPILHSLLGFAISLVLVFRTNTAYDRWWEGRKLWGALVNNSRNLALKLSVVLKEDQKEERAFLKRLFRRMH</sequence>
<dbReference type="Pfam" id="PF25539">
    <property type="entry name" value="Bestrophin_2"/>
    <property type="match status" value="1"/>
</dbReference>
<evidence type="ECO:0000256" key="8">
    <source>
        <dbReference type="ARBA" id="ARBA00034708"/>
    </source>
</evidence>
<feature type="transmembrane region" description="Helical" evidence="9">
    <location>
        <begin position="21"/>
        <end position="42"/>
    </location>
</feature>
<comment type="subcellular location">
    <subcellularLocation>
        <location evidence="1">Cell membrane</location>
        <topology evidence="1">Multi-pass membrane protein</topology>
    </subcellularLocation>
</comment>
<keyword evidence="11" id="KW-1185">Reference proteome</keyword>
<evidence type="ECO:0000256" key="7">
    <source>
        <dbReference type="ARBA" id="ARBA00023136"/>
    </source>
</evidence>
<keyword evidence="3" id="KW-1003">Cell membrane</keyword>
<evidence type="ECO:0000256" key="2">
    <source>
        <dbReference type="ARBA" id="ARBA00022448"/>
    </source>
</evidence>
<evidence type="ECO:0000256" key="3">
    <source>
        <dbReference type="ARBA" id="ARBA00022475"/>
    </source>
</evidence>
<name>A0ABS9SNI9_9BACT</name>
<proteinExistence type="inferred from homology"/>
<evidence type="ECO:0000313" key="11">
    <source>
        <dbReference type="Proteomes" id="UP001202248"/>
    </source>
</evidence>
<evidence type="ECO:0000256" key="5">
    <source>
        <dbReference type="ARBA" id="ARBA00022989"/>
    </source>
</evidence>
<evidence type="ECO:0000256" key="1">
    <source>
        <dbReference type="ARBA" id="ARBA00004651"/>
    </source>
</evidence>
<evidence type="ECO:0000313" key="10">
    <source>
        <dbReference type="EMBL" id="MCH5599922.1"/>
    </source>
</evidence>
<accession>A0ABS9SNI9</accession>
<keyword evidence="6" id="KW-0406">Ion transport</keyword>
<comment type="similarity">
    <text evidence="8">Belongs to the anion channel-forming bestrophin (TC 1.A.46) family.</text>
</comment>
<evidence type="ECO:0000256" key="6">
    <source>
        <dbReference type="ARBA" id="ARBA00023065"/>
    </source>
</evidence>
<keyword evidence="2" id="KW-0813">Transport</keyword>
<feature type="transmembrane region" description="Helical" evidence="9">
    <location>
        <begin position="54"/>
        <end position="75"/>
    </location>
</feature>
<evidence type="ECO:0008006" key="12">
    <source>
        <dbReference type="Google" id="ProtNLM"/>
    </source>
</evidence>
<reference evidence="10 11" key="1">
    <citation type="submission" date="2022-02" db="EMBL/GenBank/DDBJ databases">
        <authorList>
            <person name="Min J."/>
        </authorList>
    </citation>
    <scope>NUCLEOTIDE SEQUENCE [LARGE SCALE GENOMIC DNA]</scope>
    <source>
        <strain evidence="10 11">GR10-1</strain>
    </source>
</reference>
<organism evidence="10 11">
    <name type="scientific">Niabella ginsengisoli</name>
    <dbReference type="NCBI Taxonomy" id="522298"/>
    <lineage>
        <taxon>Bacteria</taxon>
        <taxon>Pseudomonadati</taxon>
        <taxon>Bacteroidota</taxon>
        <taxon>Chitinophagia</taxon>
        <taxon>Chitinophagales</taxon>
        <taxon>Chitinophagaceae</taxon>
        <taxon>Niabella</taxon>
    </lineage>
</organism>
<protein>
    <recommendedName>
        <fullName evidence="12">Bestrophin homolog</fullName>
    </recommendedName>
</protein>
<comment type="caution">
    <text evidence="10">The sequence shown here is derived from an EMBL/GenBank/DDBJ whole genome shotgun (WGS) entry which is preliminary data.</text>
</comment>